<keyword evidence="2" id="KW-1185">Reference proteome</keyword>
<proteinExistence type="predicted"/>
<protein>
    <submittedName>
        <fullName evidence="1">Uncharacterized protein</fullName>
    </submittedName>
</protein>
<sequence length="140" mass="15107">MRNIALKNPSHGQLRGNATGDCERYSSPGMGSVQPGCKKAMDSERGFSLRGEIGRCEIAGFVQVIMLPLLISKWSPVAEREQLLREDLADLLEVPFDPAFIHLAINSLLRDPEDLNPPAEIAAGLVAILLLAALSPAFVS</sequence>
<accession>R0J975</accession>
<evidence type="ECO:0000313" key="2">
    <source>
        <dbReference type="Proteomes" id="UP000296049"/>
    </source>
</evidence>
<name>R0J975_ANAPL</name>
<gene>
    <name evidence="1" type="ORF">Anapl_17928</name>
</gene>
<dbReference type="EMBL" id="KB746133">
    <property type="protein sequence ID" value="EOA93501.1"/>
    <property type="molecule type" value="Genomic_DNA"/>
</dbReference>
<dbReference type="Proteomes" id="UP000296049">
    <property type="component" value="Unassembled WGS sequence"/>
</dbReference>
<dbReference type="AlphaFoldDB" id="R0J975"/>
<organism evidence="1 2">
    <name type="scientific">Anas platyrhynchos</name>
    <name type="common">Mallard</name>
    <name type="synonym">Anas boschas</name>
    <dbReference type="NCBI Taxonomy" id="8839"/>
    <lineage>
        <taxon>Eukaryota</taxon>
        <taxon>Metazoa</taxon>
        <taxon>Chordata</taxon>
        <taxon>Craniata</taxon>
        <taxon>Vertebrata</taxon>
        <taxon>Euteleostomi</taxon>
        <taxon>Archelosauria</taxon>
        <taxon>Archosauria</taxon>
        <taxon>Dinosauria</taxon>
        <taxon>Saurischia</taxon>
        <taxon>Theropoda</taxon>
        <taxon>Coelurosauria</taxon>
        <taxon>Aves</taxon>
        <taxon>Neognathae</taxon>
        <taxon>Galloanserae</taxon>
        <taxon>Anseriformes</taxon>
        <taxon>Anatidae</taxon>
        <taxon>Anatinae</taxon>
        <taxon>Anas</taxon>
    </lineage>
</organism>
<reference evidence="2" key="1">
    <citation type="journal article" date="2013" name="Nat. Genet.">
        <title>The duck genome and transcriptome provide insight into an avian influenza virus reservoir species.</title>
        <authorList>
            <person name="Huang Y."/>
            <person name="Li Y."/>
            <person name="Burt D.W."/>
            <person name="Chen H."/>
            <person name="Zhang Y."/>
            <person name="Qian W."/>
            <person name="Kim H."/>
            <person name="Gan S."/>
            <person name="Zhao Y."/>
            <person name="Li J."/>
            <person name="Yi K."/>
            <person name="Feng H."/>
            <person name="Zhu P."/>
            <person name="Li B."/>
            <person name="Liu Q."/>
            <person name="Fairley S."/>
            <person name="Magor K.E."/>
            <person name="Du Z."/>
            <person name="Hu X."/>
            <person name="Goodman L."/>
            <person name="Tafer H."/>
            <person name="Vignal A."/>
            <person name="Lee T."/>
            <person name="Kim K.W."/>
            <person name="Sheng Z."/>
            <person name="An Y."/>
            <person name="Searle S."/>
            <person name="Herrero J."/>
            <person name="Groenen M.A."/>
            <person name="Crooijmans R.P."/>
            <person name="Faraut T."/>
            <person name="Cai Q."/>
            <person name="Webster R.G."/>
            <person name="Aldridge J.R."/>
            <person name="Warren W.C."/>
            <person name="Bartschat S."/>
            <person name="Kehr S."/>
            <person name="Marz M."/>
            <person name="Stadler P.F."/>
            <person name="Smith J."/>
            <person name="Kraus R.H."/>
            <person name="Zhao Y."/>
            <person name="Ren L."/>
            <person name="Fei J."/>
            <person name="Morisson M."/>
            <person name="Kaiser P."/>
            <person name="Griffin D.K."/>
            <person name="Rao M."/>
            <person name="Pitel F."/>
            <person name="Wang J."/>
            <person name="Li N."/>
        </authorList>
    </citation>
    <scope>NUCLEOTIDE SEQUENCE [LARGE SCALE GENOMIC DNA]</scope>
</reference>
<evidence type="ECO:0000313" key="1">
    <source>
        <dbReference type="EMBL" id="EOA93501.1"/>
    </source>
</evidence>